<evidence type="ECO:0000256" key="7">
    <source>
        <dbReference type="SAM" id="Phobius"/>
    </source>
</evidence>
<feature type="transmembrane region" description="Helical" evidence="7">
    <location>
        <begin position="21"/>
        <end position="41"/>
    </location>
</feature>
<feature type="region of interest" description="Disordered" evidence="6">
    <location>
        <begin position="184"/>
        <end position="285"/>
    </location>
</feature>
<evidence type="ECO:0000313" key="8">
    <source>
        <dbReference type="EMBL" id="PCH37956.1"/>
    </source>
</evidence>
<evidence type="ECO:0000256" key="4">
    <source>
        <dbReference type="ARBA" id="ARBA00022989"/>
    </source>
</evidence>
<reference evidence="8 9" key="1">
    <citation type="journal article" date="2012" name="Science">
        <title>The Paleozoic origin of enzymatic lignin decomposition reconstructed from 31 fungal genomes.</title>
        <authorList>
            <person name="Floudas D."/>
            <person name="Binder M."/>
            <person name="Riley R."/>
            <person name="Barry K."/>
            <person name="Blanchette R.A."/>
            <person name="Henrissat B."/>
            <person name="Martinez A.T."/>
            <person name="Otillar R."/>
            <person name="Spatafora J.W."/>
            <person name="Yadav J.S."/>
            <person name="Aerts A."/>
            <person name="Benoit I."/>
            <person name="Boyd A."/>
            <person name="Carlson A."/>
            <person name="Copeland A."/>
            <person name="Coutinho P.M."/>
            <person name="de Vries R.P."/>
            <person name="Ferreira P."/>
            <person name="Findley K."/>
            <person name="Foster B."/>
            <person name="Gaskell J."/>
            <person name="Glotzer D."/>
            <person name="Gorecki P."/>
            <person name="Heitman J."/>
            <person name="Hesse C."/>
            <person name="Hori C."/>
            <person name="Igarashi K."/>
            <person name="Jurgens J.A."/>
            <person name="Kallen N."/>
            <person name="Kersten P."/>
            <person name="Kohler A."/>
            <person name="Kuees U."/>
            <person name="Kumar T.K.A."/>
            <person name="Kuo A."/>
            <person name="LaButti K."/>
            <person name="Larrondo L.F."/>
            <person name="Lindquist E."/>
            <person name="Ling A."/>
            <person name="Lombard V."/>
            <person name="Lucas S."/>
            <person name="Lundell T."/>
            <person name="Martin R."/>
            <person name="McLaughlin D.J."/>
            <person name="Morgenstern I."/>
            <person name="Morin E."/>
            <person name="Murat C."/>
            <person name="Nagy L.G."/>
            <person name="Nolan M."/>
            <person name="Ohm R.A."/>
            <person name="Patyshakuliyeva A."/>
            <person name="Rokas A."/>
            <person name="Ruiz-Duenas F.J."/>
            <person name="Sabat G."/>
            <person name="Salamov A."/>
            <person name="Samejima M."/>
            <person name="Schmutz J."/>
            <person name="Slot J.C."/>
            <person name="St John F."/>
            <person name="Stenlid J."/>
            <person name="Sun H."/>
            <person name="Sun S."/>
            <person name="Syed K."/>
            <person name="Tsang A."/>
            <person name="Wiebenga A."/>
            <person name="Young D."/>
            <person name="Pisabarro A."/>
            <person name="Eastwood D.C."/>
            <person name="Martin F."/>
            <person name="Cullen D."/>
            <person name="Grigoriev I.V."/>
            <person name="Hibbett D.S."/>
        </authorList>
    </citation>
    <scope>NUCLEOTIDE SEQUENCE [LARGE SCALE GENOMIC DNA]</scope>
    <source>
        <strain evidence="8 9">MD-104</strain>
    </source>
</reference>
<accession>A0A2H3J6W7</accession>
<dbReference type="GO" id="GO:0016020">
    <property type="term" value="C:membrane"/>
    <property type="evidence" value="ECO:0007669"/>
    <property type="project" value="UniProtKB-SubCell"/>
</dbReference>
<dbReference type="STRING" id="742152.A0A2H3J6W7"/>
<dbReference type="Proteomes" id="UP000218811">
    <property type="component" value="Unassembled WGS sequence"/>
</dbReference>
<organism evidence="8 9">
    <name type="scientific">Wolfiporia cocos (strain MD-104)</name>
    <name type="common">Brown rot fungus</name>
    <dbReference type="NCBI Taxonomy" id="742152"/>
    <lineage>
        <taxon>Eukaryota</taxon>
        <taxon>Fungi</taxon>
        <taxon>Dikarya</taxon>
        <taxon>Basidiomycota</taxon>
        <taxon>Agaricomycotina</taxon>
        <taxon>Agaricomycetes</taxon>
        <taxon>Polyporales</taxon>
        <taxon>Phaeolaceae</taxon>
        <taxon>Wolfiporia</taxon>
    </lineage>
</organism>
<gene>
    <name evidence="8" type="ORF">WOLCODRAFT_135955</name>
</gene>
<keyword evidence="3 7" id="KW-0812">Transmembrane</keyword>
<dbReference type="EMBL" id="KB467942">
    <property type="protein sequence ID" value="PCH37956.1"/>
    <property type="molecule type" value="Genomic_DNA"/>
</dbReference>
<keyword evidence="4 7" id="KW-1133">Transmembrane helix</keyword>
<feature type="compositionally biased region" description="Basic residues" evidence="6">
    <location>
        <begin position="221"/>
        <end position="230"/>
    </location>
</feature>
<dbReference type="Pfam" id="PF01679">
    <property type="entry name" value="Pmp3"/>
    <property type="match status" value="1"/>
</dbReference>
<dbReference type="PANTHER" id="PTHR21659">
    <property type="entry name" value="HYDROPHOBIC PROTEIN RCI2 LOW TEMPERATURE AND SALT RESPONSIVE PROTEIN LTI6 -RELATED"/>
    <property type="match status" value="1"/>
</dbReference>
<keyword evidence="9" id="KW-1185">Reference proteome</keyword>
<comment type="similarity">
    <text evidence="2">Belongs to the UPF0057 (PMP3) family.</text>
</comment>
<feature type="transmembrane region" description="Helical" evidence="7">
    <location>
        <begin position="47"/>
        <end position="68"/>
    </location>
</feature>
<evidence type="ECO:0000256" key="2">
    <source>
        <dbReference type="ARBA" id="ARBA00009530"/>
    </source>
</evidence>
<protein>
    <submittedName>
        <fullName evidence="8">Uncharacterized protein</fullName>
    </submittedName>
</protein>
<dbReference type="PANTHER" id="PTHR21659:SF85">
    <property type="entry name" value="EXPRESSED PROTEIN"/>
    <property type="match status" value="1"/>
</dbReference>
<feature type="compositionally biased region" description="Basic residues" evidence="6">
    <location>
        <begin position="191"/>
        <end position="200"/>
    </location>
</feature>
<dbReference type="OrthoDB" id="2152119at2759"/>
<keyword evidence="5 7" id="KW-0472">Membrane</keyword>
<feature type="compositionally biased region" description="Acidic residues" evidence="6">
    <location>
        <begin position="275"/>
        <end position="285"/>
    </location>
</feature>
<evidence type="ECO:0000256" key="6">
    <source>
        <dbReference type="SAM" id="MobiDB-lite"/>
    </source>
</evidence>
<evidence type="ECO:0000313" key="9">
    <source>
        <dbReference type="Proteomes" id="UP000218811"/>
    </source>
</evidence>
<feature type="region of interest" description="Disordered" evidence="6">
    <location>
        <begin position="115"/>
        <end position="150"/>
    </location>
</feature>
<comment type="subcellular location">
    <subcellularLocation>
        <location evidence="1">Membrane</location>
    </subcellularLocation>
</comment>
<dbReference type="InterPro" id="IPR000612">
    <property type="entry name" value="PMP3"/>
</dbReference>
<name>A0A2H3J6W7_WOLCO</name>
<dbReference type="AlphaFoldDB" id="A0A2H3J6W7"/>
<evidence type="ECO:0000256" key="3">
    <source>
        <dbReference type="ARBA" id="ARBA00022692"/>
    </source>
</evidence>
<proteinExistence type="inferred from homology"/>
<evidence type="ECO:0000256" key="1">
    <source>
        <dbReference type="ARBA" id="ARBA00004370"/>
    </source>
</evidence>
<dbReference type="OMA" id="GGRWHYP"/>
<evidence type="ECO:0000256" key="5">
    <source>
        <dbReference type="ARBA" id="ARBA00023136"/>
    </source>
</evidence>
<sequence>MTSRPQEWTKVDLKPKKYHGYAVLLCIMGTLVPPLAVAARFGIGGDFFLNVLLTICGYIPGHVHNFYIQNVRNNKNHRRTPKWVQRYGLVNTAEIKRKQRRSQWANRYGDRLPQSALRDQPYEEGQEGGSSVDLASEEGSVRGRNGNGEFWNRNEESFYNANGGNASVASSARWRYPANFEDAAPASDAHKKSRRKKKDKKDRWARTEDAYTAPDTDTASRRRKSKKKRSVAVEDDTYSRASSAEVPIPEDPEGGLYGEPRREQAPEGPRTSEPMNDDDIFNQEV</sequence>